<evidence type="ECO:0000313" key="2">
    <source>
        <dbReference type="EMBL" id="EZH73000.1"/>
    </source>
</evidence>
<sequence>MNPAEEYILRQPEPFKSILLHLQVIIETTLPGVELLFKWRVPFYYMGRSPICYLNVTKGYVDVGFWSAQYFTKHQEKLESDKRKYVKSLRYQSIDDIDDQVLIEVLEQAYIFRNEKFITD</sequence>
<evidence type="ECO:0000313" key="3">
    <source>
        <dbReference type="Proteomes" id="UP000023541"/>
    </source>
</evidence>
<name>A0A023BSN6_9FLAO</name>
<dbReference type="eggNOG" id="COG5649">
    <property type="taxonomic scope" value="Bacteria"/>
</dbReference>
<comment type="caution">
    <text evidence="2">The sequence shown here is derived from an EMBL/GenBank/DDBJ whole genome shotgun (WGS) entry which is preliminary data.</text>
</comment>
<evidence type="ECO:0000259" key="1">
    <source>
        <dbReference type="Pfam" id="PF08818"/>
    </source>
</evidence>
<dbReference type="OrthoDB" id="670608at2"/>
<dbReference type="Proteomes" id="UP000023541">
    <property type="component" value="Unassembled WGS sequence"/>
</dbReference>
<protein>
    <submittedName>
        <fullName evidence="2">2-dehydro-3-deoxyphosphooctonate aldolase</fullName>
    </submittedName>
</protein>
<feature type="domain" description="YdhG-like" evidence="1">
    <location>
        <begin position="16"/>
        <end position="109"/>
    </location>
</feature>
<proteinExistence type="predicted"/>
<dbReference type="RefSeq" id="WP_034242780.1">
    <property type="nucleotide sequence ID" value="NZ_AQRA01000006.1"/>
</dbReference>
<reference evidence="2 3" key="1">
    <citation type="submission" date="2014-04" db="EMBL/GenBank/DDBJ databases">
        <title>Aquimarina sp. 22II-S11-z7 Genome Sequencing.</title>
        <authorList>
            <person name="Lai Q."/>
        </authorList>
    </citation>
    <scope>NUCLEOTIDE SEQUENCE [LARGE SCALE GENOMIC DNA]</scope>
    <source>
        <strain evidence="2 3">22II-S11-z7</strain>
    </source>
</reference>
<dbReference type="SUPFAM" id="SSF159888">
    <property type="entry name" value="YdhG-like"/>
    <property type="match status" value="1"/>
</dbReference>
<dbReference type="Gene3D" id="3.90.1150.200">
    <property type="match status" value="1"/>
</dbReference>
<dbReference type="AlphaFoldDB" id="A0A023BSN6"/>
<dbReference type="Pfam" id="PF08818">
    <property type="entry name" value="DUF1801"/>
    <property type="match status" value="1"/>
</dbReference>
<organism evidence="2 3">
    <name type="scientific">Aquimarina atlantica</name>
    <dbReference type="NCBI Taxonomy" id="1317122"/>
    <lineage>
        <taxon>Bacteria</taxon>
        <taxon>Pseudomonadati</taxon>
        <taxon>Bacteroidota</taxon>
        <taxon>Flavobacteriia</taxon>
        <taxon>Flavobacteriales</taxon>
        <taxon>Flavobacteriaceae</taxon>
        <taxon>Aquimarina</taxon>
    </lineage>
</organism>
<dbReference type="EMBL" id="AQRA01000006">
    <property type="protein sequence ID" value="EZH73000.1"/>
    <property type="molecule type" value="Genomic_DNA"/>
</dbReference>
<gene>
    <name evidence="2" type="ORF">ATO12_18460</name>
</gene>
<dbReference type="STRING" id="1317122.ATO12_18460"/>
<accession>A0A023BSN6</accession>
<keyword evidence="3" id="KW-1185">Reference proteome</keyword>
<dbReference type="InterPro" id="IPR014922">
    <property type="entry name" value="YdhG-like"/>
</dbReference>